<keyword evidence="1" id="KW-0175">Coiled coil</keyword>
<feature type="transmembrane region" description="Helical" evidence="3">
    <location>
        <begin position="65"/>
        <end position="83"/>
    </location>
</feature>
<feature type="coiled-coil region" evidence="1">
    <location>
        <begin position="196"/>
        <end position="223"/>
    </location>
</feature>
<name>A0A2G1URP9_9GAMM</name>
<sequence>MEPIRPDDDELRAGTRSTTAAAKKPADKPVTADKPVADRESSARAGPERPKPAAGGGRSGGGHTGLLIILLLVLAAGGGWMWFQQEQRVAALEGQLEEADYWARQSKLALARFEGELTETGASLEQTGATIEQRLADQQKRQEAADGEIRKLWALANERNRKQLDDHETRLTQLAAGQEGQAGALAKLETSVTAGQQALEQNLAGLEQRLGDLSAESAEAAEQLTVLTTRFDEVDQVVERSLQRFRQEQKLAFDGLESRVTALERSSGSAADSSQLKKLEGQLANLRKTVESIDASRAQLTSRLVRLSEEVDQLRAR</sequence>
<evidence type="ECO:0000256" key="3">
    <source>
        <dbReference type="SAM" id="Phobius"/>
    </source>
</evidence>
<dbReference type="Gene3D" id="1.10.287.1490">
    <property type="match status" value="1"/>
</dbReference>
<feature type="coiled-coil region" evidence="1">
    <location>
        <begin position="276"/>
        <end position="317"/>
    </location>
</feature>
<comment type="caution">
    <text evidence="4">The sequence shown here is derived from an EMBL/GenBank/DDBJ whole genome shotgun (WGS) entry which is preliminary data.</text>
</comment>
<dbReference type="AlphaFoldDB" id="A0A2G1URP9"/>
<keyword evidence="3" id="KW-0812">Transmembrane</keyword>
<evidence type="ECO:0000313" key="5">
    <source>
        <dbReference type="Proteomes" id="UP000231409"/>
    </source>
</evidence>
<proteinExistence type="predicted"/>
<keyword evidence="3" id="KW-1133">Transmembrane helix</keyword>
<accession>A0A2G1URP9</accession>
<dbReference type="RefSeq" id="WP_099612769.1">
    <property type="nucleotide sequence ID" value="NZ_KZ319367.1"/>
</dbReference>
<keyword evidence="3" id="KW-0472">Membrane</keyword>
<evidence type="ECO:0000313" key="4">
    <source>
        <dbReference type="EMBL" id="PHQ17090.1"/>
    </source>
</evidence>
<dbReference type="EMBL" id="NTFH01000001">
    <property type="protein sequence ID" value="PHQ17090.1"/>
    <property type="molecule type" value="Genomic_DNA"/>
</dbReference>
<protein>
    <submittedName>
        <fullName evidence="4">Uncharacterized protein</fullName>
    </submittedName>
</protein>
<evidence type="ECO:0000256" key="2">
    <source>
        <dbReference type="SAM" id="MobiDB-lite"/>
    </source>
</evidence>
<feature type="compositionally biased region" description="Basic and acidic residues" evidence="2">
    <location>
        <begin position="24"/>
        <end position="51"/>
    </location>
</feature>
<gene>
    <name evidence="4" type="ORF">CLH61_00570</name>
</gene>
<reference evidence="4 5" key="1">
    <citation type="submission" date="2017-09" db="EMBL/GenBank/DDBJ databases">
        <title>The draft genome sequences of Marinobacter sp. PWS21.</title>
        <authorList>
            <person name="Cao J."/>
        </authorList>
    </citation>
    <scope>NUCLEOTIDE SEQUENCE [LARGE SCALE GENOMIC DNA]</scope>
    <source>
        <strain evidence="4 5">PWS21</strain>
    </source>
</reference>
<keyword evidence="5" id="KW-1185">Reference proteome</keyword>
<organism evidence="4 5">
    <name type="scientific">Marinobacter profundi</name>
    <dbReference type="NCBI Taxonomy" id="2666256"/>
    <lineage>
        <taxon>Bacteria</taxon>
        <taxon>Pseudomonadati</taxon>
        <taxon>Pseudomonadota</taxon>
        <taxon>Gammaproteobacteria</taxon>
        <taxon>Pseudomonadales</taxon>
        <taxon>Marinobacteraceae</taxon>
        <taxon>Marinobacter</taxon>
    </lineage>
</organism>
<evidence type="ECO:0000256" key="1">
    <source>
        <dbReference type="SAM" id="Coils"/>
    </source>
</evidence>
<feature type="region of interest" description="Disordered" evidence="2">
    <location>
        <begin position="1"/>
        <end position="60"/>
    </location>
</feature>
<dbReference type="Proteomes" id="UP000231409">
    <property type="component" value="Unassembled WGS sequence"/>
</dbReference>